<keyword evidence="2" id="KW-1185">Reference proteome</keyword>
<proteinExistence type="predicted"/>
<protein>
    <submittedName>
        <fullName evidence="1">Uncharacterized protein</fullName>
    </submittedName>
</protein>
<reference evidence="1 2" key="1">
    <citation type="journal article" date="2020" name="G3 (Bethesda)">
        <title>Improved Reference Genome for Cyclotella cryptica CCMP332, a Model for Cell Wall Morphogenesis, Salinity Adaptation, and Lipid Production in Diatoms (Bacillariophyta).</title>
        <authorList>
            <person name="Roberts W.R."/>
            <person name="Downey K.M."/>
            <person name="Ruck E.C."/>
            <person name="Traller J.C."/>
            <person name="Alverson A.J."/>
        </authorList>
    </citation>
    <scope>NUCLEOTIDE SEQUENCE [LARGE SCALE GENOMIC DNA]</scope>
    <source>
        <strain evidence="1 2">CCMP332</strain>
    </source>
</reference>
<dbReference type="AlphaFoldDB" id="A0ABD3PT53"/>
<sequence length="84" mass="9299">MVFRHLISKMVFPNLEKDLSRTVAREVSKMDSCCMAPAVYGYRPVTSAGGAFGSTVATSQKNTERVLKRVDIGFPKNAGLFHEF</sequence>
<evidence type="ECO:0000313" key="1">
    <source>
        <dbReference type="EMBL" id="KAL3790546.1"/>
    </source>
</evidence>
<accession>A0ABD3PT53</accession>
<name>A0ABD3PT53_9STRA</name>
<comment type="caution">
    <text evidence="1">The sequence shown here is derived from an EMBL/GenBank/DDBJ whole genome shotgun (WGS) entry which is preliminary data.</text>
</comment>
<organism evidence="1 2">
    <name type="scientific">Cyclotella cryptica</name>
    <dbReference type="NCBI Taxonomy" id="29204"/>
    <lineage>
        <taxon>Eukaryota</taxon>
        <taxon>Sar</taxon>
        <taxon>Stramenopiles</taxon>
        <taxon>Ochrophyta</taxon>
        <taxon>Bacillariophyta</taxon>
        <taxon>Coscinodiscophyceae</taxon>
        <taxon>Thalassiosirophycidae</taxon>
        <taxon>Stephanodiscales</taxon>
        <taxon>Stephanodiscaceae</taxon>
        <taxon>Cyclotella</taxon>
    </lineage>
</organism>
<dbReference type="EMBL" id="JABMIG020000126">
    <property type="protein sequence ID" value="KAL3790546.1"/>
    <property type="molecule type" value="Genomic_DNA"/>
</dbReference>
<gene>
    <name evidence="1" type="ORF">HJC23_007695</name>
</gene>
<dbReference type="Proteomes" id="UP001516023">
    <property type="component" value="Unassembled WGS sequence"/>
</dbReference>
<evidence type="ECO:0000313" key="2">
    <source>
        <dbReference type="Proteomes" id="UP001516023"/>
    </source>
</evidence>